<evidence type="ECO:0000313" key="3">
    <source>
        <dbReference type="Proteomes" id="UP001150904"/>
    </source>
</evidence>
<gene>
    <name evidence="2" type="ORF">N7498_009579</name>
</gene>
<organism evidence="2 3">
    <name type="scientific">Penicillium cinerascens</name>
    <dbReference type="NCBI Taxonomy" id="70096"/>
    <lineage>
        <taxon>Eukaryota</taxon>
        <taxon>Fungi</taxon>
        <taxon>Dikarya</taxon>
        <taxon>Ascomycota</taxon>
        <taxon>Pezizomycotina</taxon>
        <taxon>Eurotiomycetes</taxon>
        <taxon>Eurotiomycetidae</taxon>
        <taxon>Eurotiales</taxon>
        <taxon>Aspergillaceae</taxon>
        <taxon>Penicillium</taxon>
    </lineage>
</organism>
<dbReference type="Proteomes" id="UP001150904">
    <property type="component" value="Unassembled WGS sequence"/>
</dbReference>
<proteinExistence type="predicted"/>
<dbReference type="RefSeq" id="XP_058303534.1">
    <property type="nucleotide sequence ID" value="XM_058456635.1"/>
</dbReference>
<feature type="region of interest" description="Disordered" evidence="1">
    <location>
        <begin position="58"/>
        <end position="82"/>
    </location>
</feature>
<name>A0A9W9J6D6_9EURO</name>
<dbReference type="GeneID" id="83183936"/>
<evidence type="ECO:0000256" key="1">
    <source>
        <dbReference type="SAM" id="MobiDB-lite"/>
    </source>
</evidence>
<reference evidence="2" key="2">
    <citation type="journal article" date="2023" name="IMA Fungus">
        <title>Comparative genomic study of the Penicillium genus elucidates a diverse pangenome and 15 lateral gene transfer events.</title>
        <authorList>
            <person name="Petersen C."/>
            <person name="Sorensen T."/>
            <person name="Nielsen M.R."/>
            <person name="Sondergaard T.E."/>
            <person name="Sorensen J.L."/>
            <person name="Fitzpatrick D.A."/>
            <person name="Frisvad J.C."/>
            <person name="Nielsen K.L."/>
        </authorList>
    </citation>
    <scope>NUCLEOTIDE SEQUENCE</scope>
    <source>
        <strain evidence="2">IBT 15544</strain>
    </source>
</reference>
<evidence type="ECO:0000313" key="2">
    <source>
        <dbReference type="EMBL" id="KAJ5190594.1"/>
    </source>
</evidence>
<accession>A0A9W9J6D6</accession>
<reference evidence="2" key="1">
    <citation type="submission" date="2022-12" db="EMBL/GenBank/DDBJ databases">
        <authorList>
            <person name="Petersen C."/>
        </authorList>
    </citation>
    <scope>NUCLEOTIDE SEQUENCE</scope>
    <source>
        <strain evidence="2">IBT 15544</strain>
    </source>
</reference>
<sequence length="128" mass="13620">MNPFLVPPWALPPFRVKGPPQTFGKHNQLCGSTTEHLSSENVPSGTPEPRVLVDLRGSLGDGVSTLGPLGPDNAPFGAPEPQRLMDLHGIESDGETSDTLSTISNVLEFPVPIPTGFPRGENEVLTIE</sequence>
<dbReference type="EMBL" id="JAPQKR010000016">
    <property type="protein sequence ID" value="KAJ5190594.1"/>
    <property type="molecule type" value="Genomic_DNA"/>
</dbReference>
<dbReference type="AlphaFoldDB" id="A0A9W9J6D6"/>
<keyword evidence="3" id="KW-1185">Reference proteome</keyword>
<protein>
    <submittedName>
        <fullName evidence="2">Uncharacterized protein</fullName>
    </submittedName>
</protein>
<comment type="caution">
    <text evidence="2">The sequence shown here is derived from an EMBL/GenBank/DDBJ whole genome shotgun (WGS) entry which is preliminary data.</text>
</comment>